<dbReference type="InterPro" id="IPR029063">
    <property type="entry name" value="SAM-dependent_MTases_sf"/>
</dbReference>
<dbReference type="GO" id="GO:0032259">
    <property type="term" value="P:methylation"/>
    <property type="evidence" value="ECO:0007669"/>
    <property type="project" value="UniProtKB-KW"/>
</dbReference>
<dbReference type="InterPro" id="IPR013216">
    <property type="entry name" value="Methyltransf_11"/>
</dbReference>
<evidence type="ECO:0000313" key="2">
    <source>
        <dbReference type="EMBL" id="MCM2677541.1"/>
    </source>
</evidence>
<dbReference type="Gene3D" id="3.40.50.150">
    <property type="entry name" value="Vaccinia Virus protein VP39"/>
    <property type="match status" value="1"/>
</dbReference>
<dbReference type="RefSeq" id="WP_251611342.1">
    <property type="nucleotide sequence ID" value="NZ_JAMQJY010000004.1"/>
</dbReference>
<reference evidence="2" key="1">
    <citation type="submission" date="2022-06" db="EMBL/GenBank/DDBJ databases">
        <title>Alkalicoccobacillus porphyridii sp. nov., isolated from a marine red alga, Porphyridium purpureum and reclassification of Shouchella plakortidis and Shouchella gibsonii as Alkalicoccobacillus plakortidis comb. nov. and Alkalicoccobacillus gibsonii comb. nov.</title>
        <authorList>
            <person name="Kim K.H."/>
            <person name="Lee J.K."/>
            <person name="Han D.M."/>
            <person name="Baek J.H."/>
            <person name="Jeon C.O."/>
        </authorList>
    </citation>
    <scope>NUCLEOTIDE SEQUENCE</scope>
    <source>
        <strain evidence="2">DSM 19153</strain>
    </source>
</reference>
<feature type="domain" description="Methyltransferase type 11" evidence="1">
    <location>
        <begin position="47"/>
        <end position="141"/>
    </location>
</feature>
<proteinExistence type="predicted"/>
<dbReference type="PANTHER" id="PTHR43861">
    <property type="entry name" value="TRANS-ACONITATE 2-METHYLTRANSFERASE-RELATED"/>
    <property type="match status" value="1"/>
</dbReference>
<dbReference type="Pfam" id="PF08241">
    <property type="entry name" value="Methyltransf_11"/>
    <property type="match status" value="1"/>
</dbReference>
<dbReference type="EMBL" id="JAMQJY010000004">
    <property type="protein sequence ID" value="MCM2677541.1"/>
    <property type="molecule type" value="Genomic_DNA"/>
</dbReference>
<accession>A0ABT0XNT4</accession>
<evidence type="ECO:0000259" key="1">
    <source>
        <dbReference type="Pfam" id="PF08241"/>
    </source>
</evidence>
<dbReference type="Proteomes" id="UP001203665">
    <property type="component" value="Unassembled WGS sequence"/>
</dbReference>
<gene>
    <name evidence="2" type="ORF">NDM98_20210</name>
</gene>
<comment type="caution">
    <text evidence="2">The sequence shown here is derived from an EMBL/GenBank/DDBJ whole genome shotgun (WGS) entry which is preliminary data.</text>
</comment>
<protein>
    <submittedName>
        <fullName evidence="2">Methyltransferase domain-containing protein</fullName>
    </submittedName>
</protein>
<dbReference type="GO" id="GO:0008168">
    <property type="term" value="F:methyltransferase activity"/>
    <property type="evidence" value="ECO:0007669"/>
    <property type="project" value="UniProtKB-KW"/>
</dbReference>
<keyword evidence="2" id="KW-0808">Transferase</keyword>
<name>A0ABT0XNT4_9BACI</name>
<keyword evidence="2" id="KW-0489">Methyltransferase</keyword>
<dbReference type="CDD" id="cd02440">
    <property type="entry name" value="AdoMet_MTases"/>
    <property type="match status" value="1"/>
</dbReference>
<dbReference type="PANTHER" id="PTHR43861:SF1">
    <property type="entry name" value="TRANS-ACONITATE 2-METHYLTRANSFERASE"/>
    <property type="match status" value="1"/>
</dbReference>
<evidence type="ECO:0000313" key="3">
    <source>
        <dbReference type="Proteomes" id="UP001203665"/>
    </source>
</evidence>
<organism evidence="2 3">
    <name type="scientific">Alkalicoccobacillus plakortidis</name>
    <dbReference type="NCBI Taxonomy" id="444060"/>
    <lineage>
        <taxon>Bacteria</taxon>
        <taxon>Bacillati</taxon>
        <taxon>Bacillota</taxon>
        <taxon>Bacilli</taxon>
        <taxon>Bacillales</taxon>
        <taxon>Bacillaceae</taxon>
        <taxon>Alkalicoccobacillus</taxon>
    </lineage>
</organism>
<keyword evidence="3" id="KW-1185">Reference proteome</keyword>
<sequence>MKQNKYDELDFFNAYAQMSRSIHGLKAAWEWHVLKELMPNLKDKRVLDLGCGYGWHCGYAESNGAASVIGVDLSKKMLEKAQELHGSKNISFLNKSIEEVTFPQSSFDVVISSLALHYVKDYREVVHNVYDLLAEGGTFLFSVEHPIFTSRPEQDWYVNEKEEILHWPIDSYQEEDRRETSFLTNDVVKYHRTISTYINELISAGFIIQAVEEPKPTEEALKESVEMRDELRRPMFLMVLVRKA</sequence>
<dbReference type="SUPFAM" id="SSF53335">
    <property type="entry name" value="S-adenosyl-L-methionine-dependent methyltransferases"/>
    <property type="match status" value="1"/>
</dbReference>